<reference evidence="2 3" key="1">
    <citation type="submission" date="2019-08" db="EMBL/GenBank/DDBJ databases">
        <title>Bradyrhizobium hipponensis sp. nov., a rhizobium isolated from a Lupinus angustifolius root nodule in Tunisia.</title>
        <authorList>
            <person name="Off K."/>
            <person name="Rejili M."/>
            <person name="Mars M."/>
            <person name="Brachmann A."/>
            <person name="Marin M."/>
        </authorList>
    </citation>
    <scope>NUCLEOTIDE SEQUENCE [LARGE SCALE GENOMIC DNA]</scope>
    <source>
        <strain evidence="3">aSej3</strain>
    </source>
</reference>
<proteinExistence type="predicted"/>
<dbReference type="Pfam" id="PF00249">
    <property type="entry name" value="Myb_DNA-binding"/>
    <property type="match status" value="1"/>
</dbReference>
<evidence type="ECO:0000313" key="3">
    <source>
        <dbReference type="Proteomes" id="UP000324797"/>
    </source>
</evidence>
<keyword evidence="3" id="KW-1185">Reference proteome</keyword>
<sequence>MVQSRLPLVRRWTPEEHQRLLTMAAAGSRPDEIASALGRTEAAVRGRAHLYNIPLRLVTQKRK</sequence>
<accession>A0A5S4Y8Y2</accession>
<evidence type="ECO:0000313" key="2">
    <source>
        <dbReference type="EMBL" id="TYO60900.1"/>
    </source>
</evidence>
<evidence type="ECO:0000259" key="1">
    <source>
        <dbReference type="Pfam" id="PF00249"/>
    </source>
</evidence>
<protein>
    <recommendedName>
        <fullName evidence="1">Myb-like domain-containing protein</fullName>
    </recommendedName>
</protein>
<name>A0A5S4Y8Y2_9BRAD</name>
<organism evidence="2 3">
    <name type="scientific">Bradyrhizobium hipponense</name>
    <dbReference type="NCBI Taxonomy" id="2605638"/>
    <lineage>
        <taxon>Bacteria</taxon>
        <taxon>Pseudomonadati</taxon>
        <taxon>Pseudomonadota</taxon>
        <taxon>Alphaproteobacteria</taxon>
        <taxon>Hyphomicrobiales</taxon>
        <taxon>Nitrobacteraceae</taxon>
        <taxon>Bradyrhizobium</taxon>
    </lineage>
</organism>
<dbReference type="AlphaFoldDB" id="A0A5S4Y8Y2"/>
<gene>
    <name evidence="2" type="ORF">FXV83_41210</name>
</gene>
<dbReference type="InterPro" id="IPR001005">
    <property type="entry name" value="SANT/Myb"/>
</dbReference>
<dbReference type="EMBL" id="VSTH01000250">
    <property type="protein sequence ID" value="TYO60900.1"/>
    <property type="molecule type" value="Genomic_DNA"/>
</dbReference>
<dbReference type="Proteomes" id="UP000324797">
    <property type="component" value="Unassembled WGS sequence"/>
</dbReference>
<feature type="domain" description="Myb-like" evidence="1">
    <location>
        <begin position="11"/>
        <end position="49"/>
    </location>
</feature>
<comment type="caution">
    <text evidence="2">The sequence shown here is derived from an EMBL/GenBank/DDBJ whole genome shotgun (WGS) entry which is preliminary data.</text>
</comment>